<dbReference type="Proteomes" id="UP000190367">
    <property type="component" value="Unassembled WGS sequence"/>
</dbReference>
<keyword evidence="2" id="KW-1185">Reference proteome</keyword>
<organism evidence="1 2">
    <name type="scientific">Chitinophaga eiseniae</name>
    <dbReference type="NCBI Taxonomy" id="634771"/>
    <lineage>
        <taxon>Bacteria</taxon>
        <taxon>Pseudomonadati</taxon>
        <taxon>Bacteroidota</taxon>
        <taxon>Chitinophagia</taxon>
        <taxon>Chitinophagales</taxon>
        <taxon>Chitinophagaceae</taxon>
        <taxon>Chitinophaga</taxon>
    </lineage>
</organism>
<evidence type="ECO:0000313" key="1">
    <source>
        <dbReference type="EMBL" id="SKA29948.1"/>
    </source>
</evidence>
<dbReference type="RefSeq" id="WP_078670565.1">
    <property type="nucleotide sequence ID" value="NZ_FUWZ01000003.1"/>
</dbReference>
<sequence length="70" mass="8032">MNNLIKNEILNFPEDGVGTLDNMRPDNPKIPLYEKFEEKGLITIEFTGEGGIAFFKPTRMGLRFKKQLES</sequence>
<dbReference type="STRING" id="634771.SAMN04488128_103193"/>
<dbReference type="AlphaFoldDB" id="A0A1T4SPZ0"/>
<proteinExistence type="predicted"/>
<name>A0A1T4SPZ0_9BACT</name>
<protein>
    <recommendedName>
        <fullName evidence="3">ATP-dependent DNA helicase RecG</fullName>
    </recommendedName>
</protein>
<evidence type="ECO:0000313" key="2">
    <source>
        <dbReference type="Proteomes" id="UP000190367"/>
    </source>
</evidence>
<dbReference type="EMBL" id="FUWZ01000003">
    <property type="protein sequence ID" value="SKA29948.1"/>
    <property type="molecule type" value="Genomic_DNA"/>
</dbReference>
<evidence type="ECO:0008006" key="3">
    <source>
        <dbReference type="Google" id="ProtNLM"/>
    </source>
</evidence>
<accession>A0A1T4SPZ0</accession>
<reference evidence="2" key="1">
    <citation type="submission" date="2017-02" db="EMBL/GenBank/DDBJ databases">
        <authorList>
            <person name="Varghese N."/>
            <person name="Submissions S."/>
        </authorList>
    </citation>
    <scope>NUCLEOTIDE SEQUENCE [LARGE SCALE GENOMIC DNA]</scope>
    <source>
        <strain evidence="2">DSM 22224</strain>
    </source>
</reference>
<gene>
    <name evidence="1" type="ORF">SAMN04488128_103193</name>
</gene>